<protein>
    <submittedName>
        <fullName evidence="2">Rhodanese-related sulfurtransferase</fullName>
    </submittedName>
</protein>
<feature type="domain" description="Rhodanese" evidence="1">
    <location>
        <begin position="15"/>
        <end position="98"/>
    </location>
</feature>
<evidence type="ECO:0000313" key="3">
    <source>
        <dbReference type="Proteomes" id="UP000572212"/>
    </source>
</evidence>
<comment type="caution">
    <text evidence="2">The sequence shown here is derived from an EMBL/GenBank/DDBJ whole genome shotgun (WGS) entry which is preliminary data.</text>
</comment>
<dbReference type="InterPro" id="IPR036873">
    <property type="entry name" value="Rhodanese-like_dom_sf"/>
</dbReference>
<accession>A0A841RJB0</accession>
<keyword evidence="2" id="KW-0808">Transferase</keyword>
<dbReference type="SUPFAM" id="SSF52821">
    <property type="entry name" value="Rhodanese/Cell cycle control phosphatase"/>
    <property type="match status" value="1"/>
</dbReference>
<proteinExistence type="predicted"/>
<name>A0A841RJB0_9BACI</name>
<dbReference type="InterPro" id="IPR050229">
    <property type="entry name" value="GlpE_sulfurtransferase"/>
</dbReference>
<keyword evidence="3" id="KW-1185">Reference proteome</keyword>
<dbReference type="PANTHER" id="PTHR43031">
    <property type="entry name" value="FAD-DEPENDENT OXIDOREDUCTASE"/>
    <property type="match status" value="1"/>
</dbReference>
<dbReference type="RefSeq" id="WP_184244939.1">
    <property type="nucleotide sequence ID" value="NZ_BAAACU010000002.1"/>
</dbReference>
<gene>
    <name evidence="2" type="ORF">GGQ92_000853</name>
</gene>
<dbReference type="Gene3D" id="3.40.250.10">
    <property type="entry name" value="Rhodanese-like domain"/>
    <property type="match status" value="1"/>
</dbReference>
<dbReference type="SMART" id="SM00450">
    <property type="entry name" value="RHOD"/>
    <property type="match status" value="1"/>
</dbReference>
<dbReference type="EMBL" id="JACHON010000002">
    <property type="protein sequence ID" value="MBB6512072.1"/>
    <property type="molecule type" value="Genomic_DNA"/>
</dbReference>
<reference evidence="2 3" key="1">
    <citation type="submission" date="2020-08" db="EMBL/GenBank/DDBJ databases">
        <title>Genomic Encyclopedia of Type Strains, Phase IV (KMG-IV): sequencing the most valuable type-strain genomes for metagenomic binning, comparative biology and taxonomic classification.</title>
        <authorList>
            <person name="Goeker M."/>
        </authorList>
    </citation>
    <scope>NUCLEOTIDE SEQUENCE [LARGE SCALE GENOMIC DNA]</scope>
    <source>
        <strain evidence="2 3">DSM 11805</strain>
    </source>
</reference>
<dbReference type="AlphaFoldDB" id="A0A841RJB0"/>
<sequence>MKEITAKELEQKIDAGEEVNIIDVREDEEVAGGKIPGAKHIPLGQIPDRLDEINKNEHYYIVCRSGGRSGRACDYLQEKGYDTTNMVGGMLDWEGEVEF</sequence>
<evidence type="ECO:0000259" key="1">
    <source>
        <dbReference type="PROSITE" id="PS50206"/>
    </source>
</evidence>
<dbReference type="PROSITE" id="PS50206">
    <property type="entry name" value="RHODANESE_3"/>
    <property type="match status" value="1"/>
</dbReference>
<dbReference type="PANTHER" id="PTHR43031:SF17">
    <property type="entry name" value="SULFURTRANSFERASE YTWF-RELATED"/>
    <property type="match status" value="1"/>
</dbReference>
<dbReference type="Proteomes" id="UP000572212">
    <property type="component" value="Unassembled WGS sequence"/>
</dbReference>
<organism evidence="2 3">
    <name type="scientific">Gracilibacillus halotolerans</name>
    <dbReference type="NCBI Taxonomy" id="74386"/>
    <lineage>
        <taxon>Bacteria</taxon>
        <taxon>Bacillati</taxon>
        <taxon>Bacillota</taxon>
        <taxon>Bacilli</taxon>
        <taxon>Bacillales</taxon>
        <taxon>Bacillaceae</taxon>
        <taxon>Gracilibacillus</taxon>
    </lineage>
</organism>
<evidence type="ECO:0000313" key="2">
    <source>
        <dbReference type="EMBL" id="MBB6512072.1"/>
    </source>
</evidence>
<dbReference type="GO" id="GO:0016740">
    <property type="term" value="F:transferase activity"/>
    <property type="evidence" value="ECO:0007669"/>
    <property type="project" value="UniProtKB-KW"/>
</dbReference>
<dbReference type="InterPro" id="IPR001763">
    <property type="entry name" value="Rhodanese-like_dom"/>
</dbReference>
<dbReference type="CDD" id="cd00158">
    <property type="entry name" value="RHOD"/>
    <property type="match status" value="1"/>
</dbReference>
<dbReference type="Pfam" id="PF00581">
    <property type="entry name" value="Rhodanese"/>
    <property type="match status" value="1"/>
</dbReference>